<evidence type="ECO:0000256" key="4">
    <source>
        <dbReference type="ARBA" id="ARBA00023239"/>
    </source>
</evidence>
<comment type="cofactor">
    <cofactor evidence="1">
        <name>Mg(2+)</name>
        <dbReference type="ChEBI" id="CHEBI:18420"/>
    </cofactor>
</comment>
<dbReference type="GO" id="GO:0010333">
    <property type="term" value="F:terpene synthase activity"/>
    <property type="evidence" value="ECO:0000318"/>
    <property type="project" value="GO_Central"/>
</dbReference>
<dbReference type="PaxDb" id="3847-GLYMA15G41670.1"/>
<dbReference type="InParanoid" id="A0A0R0G697"/>
<dbReference type="InterPro" id="IPR008930">
    <property type="entry name" value="Terpenoid_cyclase/PrenylTrfase"/>
</dbReference>
<sequence length="423" mass="48965">MIQKREIELQSLERLGVNHHFKEEIRSVLDEIFRYWIQGVENIFLDPTTCAMAFRMLRLNGYDVSSGWIIKAKEVNLYVVFADPFYQYSEDKFAESLKGYLKDVSAVIELYRASQAIIHPDESILVRQSLWTKHLLKQESSPYRLYADKLRRYVDLEVKDVLNFPYHANLERLLNRRSMEHYNAVETRILRTSYRSCNLANQKILKLAVEDFNICQSIHIEELKQLSRGENGVLTTVDDFFDVGGSEEEQVDLIQLVEKWDVDINTVCCSETVKIIFSSIHSTVCEIGEKSVNWQGHNVKNNVIKIWLNLIQSIYREAEWLRTKTVPTIDDYMQNAYISFALGPIVLPALYLVGPKLSDEDAENHELNSLYKLRESEEGKLNVLPLHIAHGNGIITEEDAMEEMTVHSQQNLSLVKATNDVML</sequence>
<name>A0A0R0G697_SOYBN</name>
<evidence type="ECO:0000259" key="6">
    <source>
        <dbReference type="Pfam" id="PF03936"/>
    </source>
</evidence>
<dbReference type="Pfam" id="PF03936">
    <property type="entry name" value="Terpene_synth_C"/>
    <property type="match status" value="1"/>
</dbReference>
<dbReference type="SMR" id="A0A0R0G697"/>
<dbReference type="OMA" id="HEMINAV"/>
<keyword evidence="2" id="KW-0479">Metal-binding</keyword>
<gene>
    <name evidence="7" type="ORF">GLYMA_15G263300</name>
</gene>
<reference evidence="7 8" key="1">
    <citation type="journal article" date="2010" name="Nature">
        <title>Genome sequence of the palaeopolyploid soybean.</title>
        <authorList>
            <person name="Schmutz J."/>
            <person name="Cannon S.B."/>
            <person name="Schlueter J."/>
            <person name="Ma J."/>
            <person name="Mitros T."/>
            <person name="Nelson W."/>
            <person name="Hyten D.L."/>
            <person name="Song Q."/>
            <person name="Thelen J.J."/>
            <person name="Cheng J."/>
            <person name="Xu D."/>
            <person name="Hellsten U."/>
            <person name="May G.D."/>
            <person name="Yu Y."/>
            <person name="Sakurai T."/>
            <person name="Umezawa T."/>
            <person name="Bhattacharyya M.K."/>
            <person name="Sandhu D."/>
            <person name="Valliyodan B."/>
            <person name="Lindquist E."/>
            <person name="Peto M."/>
            <person name="Grant D."/>
            <person name="Shu S."/>
            <person name="Goodstein D."/>
            <person name="Barry K."/>
            <person name="Futrell-Griggs M."/>
            <person name="Abernathy B."/>
            <person name="Du J."/>
            <person name="Tian Z."/>
            <person name="Zhu L."/>
            <person name="Gill N."/>
            <person name="Joshi T."/>
            <person name="Libault M."/>
            <person name="Sethuraman A."/>
            <person name="Zhang X.-C."/>
            <person name="Shinozaki K."/>
            <person name="Nguyen H.T."/>
            <person name="Wing R.A."/>
            <person name="Cregan P."/>
            <person name="Specht J."/>
            <person name="Grimwood J."/>
            <person name="Rokhsar D."/>
            <person name="Stacey G."/>
            <person name="Shoemaker R.C."/>
            <person name="Jackson S.A."/>
        </authorList>
    </citation>
    <scope>NUCLEOTIDE SEQUENCE</scope>
    <source>
        <strain evidence="8">cv. Williams 82</strain>
        <tissue evidence="7">Callus</tissue>
    </source>
</reference>
<evidence type="ECO:0000313" key="7">
    <source>
        <dbReference type="EMBL" id="KRH13774.1"/>
    </source>
</evidence>
<evidence type="ECO:0000313" key="8">
    <source>
        <dbReference type="EnsemblPlants" id="KRH13774"/>
    </source>
</evidence>
<dbReference type="EMBL" id="CM000848">
    <property type="protein sequence ID" value="KRH13774.1"/>
    <property type="molecule type" value="Genomic_DNA"/>
</dbReference>
<keyword evidence="9" id="KW-1185">Reference proteome</keyword>
<evidence type="ECO:0000256" key="2">
    <source>
        <dbReference type="ARBA" id="ARBA00022723"/>
    </source>
</evidence>
<evidence type="ECO:0000259" key="5">
    <source>
        <dbReference type="Pfam" id="PF01397"/>
    </source>
</evidence>
<evidence type="ECO:0000313" key="9">
    <source>
        <dbReference type="Proteomes" id="UP000008827"/>
    </source>
</evidence>
<dbReference type="Pfam" id="PF01397">
    <property type="entry name" value="Terpene_synth"/>
    <property type="match status" value="1"/>
</dbReference>
<dbReference type="SUPFAM" id="SSF48239">
    <property type="entry name" value="Terpenoid cyclases/Protein prenyltransferases"/>
    <property type="match status" value="1"/>
</dbReference>
<protein>
    <recommendedName>
        <fullName evidence="10">Terpene synthase metal-binding domain-containing protein</fullName>
    </recommendedName>
</protein>
<evidence type="ECO:0000256" key="1">
    <source>
        <dbReference type="ARBA" id="ARBA00001946"/>
    </source>
</evidence>
<dbReference type="Gramene" id="KRH13774">
    <property type="protein sequence ID" value="KRH13774"/>
    <property type="gene ID" value="GLYMA_15G263300"/>
</dbReference>
<organism evidence="7">
    <name type="scientific">Glycine max</name>
    <name type="common">Soybean</name>
    <name type="synonym">Glycine hispida</name>
    <dbReference type="NCBI Taxonomy" id="3847"/>
    <lineage>
        <taxon>Eukaryota</taxon>
        <taxon>Viridiplantae</taxon>
        <taxon>Streptophyta</taxon>
        <taxon>Embryophyta</taxon>
        <taxon>Tracheophyta</taxon>
        <taxon>Spermatophyta</taxon>
        <taxon>Magnoliopsida</taxon>
        <taxon>eudicotyledons</taxon>
        <taxon>Gunneridae</taxon>
        <taxon>Pentapetalae</taxon>
        <taxon>rosids</taxon>
        <taxon>fabids</taxon>
        <taxon>Fabales</taxon>
        <taxon>Fabaceae</taxon>
        <taxon>Papilionoideae</taxon>
        <taxon>50 kb inversion clade</taxon>
        <taxon>NPAAA clade</taxon>
        <taxon>indigoferoid/millettioid clade</taxon>
        <taxon>Phaseoleae</taxon>
        <taxon>Glycine</taxon>
        <taxon>Glycine subgen. Soja</taxon>
    </lineage>
</organism>
<evidence type="ECO:0000256" key="3">
    <source>
        <dbReference type="ARBA" id="ARBA00022842"/>
    </source>
</evidence>
<dbReference type="InterPro" id="IPR005630">
    <property type="entry name" value="Terpene_synthase_metal-bd"/>
</dbReference>
<dbReference type="GO" id="GO:0009507">
    <property type="term" value="C:chloroplast"/>
    <property type="evidence" value="ECO:0000318"/>
    <property type="project" value="GO_Central"/>
</dbReference>
<dbReference type="InterPro" id="IPR050148">
    <property type="entry name" value="Terpene_synthase-like"/>
</dbReference>
<dbReference type="InterPro" id="IPR001906">
    <property type="entry name" value="Terpene_synth_N"/>
</dbReference>
<dbReference type="AlphaFoldDB" id="A0A0R0G697"/>
<dbReference type="SUPFAM" id="SSF48576">
    <property type="entry name" value="Terpenoid synthases"/>
    <property type="match status" value="1"/>
</dbReference>
<evidence type="ECO:0008006" key="10">
    <source>
        <dbReference type="Google" id="ProtNLM"/>
    </source>
</evidence>
<proteinExistence type="predicted"/>
<reference evidence="7" key="3">
    <citation type="submission" date="2018-07" db="EMBL/GenBank/DDBJ databases">
        <title>WGS assembly of Glycine max.</title>
        <authorList>
            <person name="Schmutz J."/>
            <person name="Cannon S."/>
            <person name="Schlueter J."/>
            <person name="Ma J."/>
            <person name="Mitros T."/>
            <person name="Nelson W."/>
            <person name="Hyten D."/>
            <person name="Song Q."/>
            <person name="Thelen J."/>
            <person name="Cheng J."/>
            <person name="Xu D."/>
            <person name="Hellsten U."/>
            <person name="May G."/>
            <person name="Yu Y."/>
            <person name="Sakurai T."/>
            <person name="Umezawa T."/>
            <person name="Bhattacharyya M."/>
            <person name="Sandhu D."/>
            <person name="Valliyodan B."/>
            <person name="Lindquist E."/>
            <person name="Peto M."/>
            <person name="Grant D."/>
            <person name="Shu S."/>
            <person name="Goodstein D."/>
            <person name="Barry K."/>
            <person name="Futrell-Griggs M."/>
            <person name="Abernathy B."/>
            <person name="Du J."/>
            <person name="Tian Z."/>
            <person name="Zhu L."/>
            <person name="Gill N."/>
            <person name="Joshi T."/>
            <person name="Libault M."/>
            <person name="Sethuraman A."/>
            <person name="Zhang X."/>
            <person name="Shinozaki K."/>
            <person name="Nguyen H."/>
            <person name="Wing R."/>
            <person name="Cregan P."/>
            <person name="Specht J."/>
            <person name="Grimwood J."/>
            <person name="Rokhsar D."/>
            <person name="Stacey G."/>
            <person name="Shoemaker R."/>
            <person name="Jackson S."/>
        </authorList>
    </citation>
    <scope>NUCLEOTIDE SEQUENCE</scope>
    <source>
        <tissue evidence="7">Callus</tissue>
    </source>
</reference>
<dbReference type="GO" id="GO:0000287">
    <property type="term" value="F:magnesium ion binding"/>
    <property type="evidence" value="ECO:0000318"/>
    <property type="project" value="GO_Central"/>
</dbReference>
<dbReference type="Gene3D" id="1.50.10.130">
    <property type="entry name" value="Terpene synthase, N-terminal domain"/>
    <property type="match status" value="1"/>
</dbReference>
<keyword evidence="4" id="KW-0456">Lyase</keyword>
<feature type="domain" description="Terpene synthase N-terminal" evidence="5">
    <location>
        <begin position="10"/>
        <end position="143"/>
    </location>
</feature>
<dbReference type="Proteomes" id="UP000008827">
    <property type="component" value="Chromosome 15"/>
</dbReference>
<dbReference type="Gene3D" id="1.10.600.10">
    <property type="entry name" value="Farnesyl Diphosphate Synthase"/>
    <property type="match status" value="1"/>
</dbReference>
<dbReference type="STRING" id="3847.A0A0R0G697"/>
<dbReference type="FunFam" id="1.50.10.130:FF:000002">
    <property type="entry name" value="Ent-copalyl diphosphate synthase, chloroplastic"/>
    <property type="match status" value="1"/>
</dbReference>
<dbReference type="InterPro" id="IPR036965">
    <property type="entry name" value="Terpene_synth_N_sf"/>
</dbReference>
<reference evidence="8" key="2">
    <citation type="submission" date="2018-02" db="UniProtKB">
        <authorList>
            <consortium name="EnsemblPlants"/>
        </authorList>
    </citation>
    <scope>IDENTIFICATION</scope>
    <source>
        <strain evidence="8">Williams 82</strain>
    </source>
</reference>
<dbReference type="GO" id="GO:0009686">
    <property type="term" value="P:gibberellin biosynthetic process"/>
    <property type="evidence" value="ECO:0000318"/>
    <property type="project" value="GO_Central"/>
</dbReference>
<dbReference type="InterPro" id="IPR008949">
    <property type="entry name" value="Isoprenoid_synthase_dom_sf"/>
</dbReference>
<feature type="domain" description="Terpene synthase metal-binding" evidence="6">
    <location>
        <begin position="233"/>
        <end position="363"/>
    </location>
</feature>
<dbReference type="PANTHER" id="PTHR31739:SF3">
    <property type="entry name" value="ENT-KAUR-16-ENE SYNTHASE, CHLOROPLASTIC"/>
    <property type="match status" value="1"/>
</dbReference>
<accession>A0A0R0G697</accession>
<dbReference type="PANTHER" id="PTHR31739">
    <property type="entry name" value="ENT-COPALYL DIPHOSPHATE SYNTHASE, CHLOROPLASTIC"/>
    <property type="match status" value="1"/>
</dbReference>
<keyword evidence="3" id="KW-0460">Magnesium</keyword>
<dbReference type="EnsemblPlants" id="KRH13774">
    <property type="protein sequence ID" value="KRH13774"/>
    <property type="gene ID" value="GLYMA_15G263300"/>
</dbReference>